<dbReference type="AlphaFoldDB" id="A0A7T1ANB7"/>
<keyword evidence="2" id="KW-1185">Reference proteome</keyword>
<reference evidence="1 2" key="1">
    <citation type="journal article" date="2021" name="Nat. Commun.">
        <title>Isolation of a member of the candidate phylum Atribacteria reveals a unique cell membrane structure.</title>
        <authorList>
            <person name="Taiki K."/>
            <person name="Nobu M.K."/>
            <person name="Kusada H."/>
            <person name="Meng X.-Y."/>
            <person name="Hosoki N."/>
            <person name="Uematsu K."/>
            <person name="Yoshioka H."/>
            <person name="Kamagata Y."/>
            <person name="Tamaki H."/>
        </authorList>
    </citation>
    <scope>NUCLEOTIDE SEQUENCE [LARGE SCALE GENOMIC DNA]</scope>
    <source>
        <strain evidence="1 2">RT761</strain>
    </source>
</reference>
<organism evidence="1 2">
    <name type="scientific">Atribacter laminatus</name>
    <dbReference type="NCBI Taxonomy" id="2847778"/>
    <lineage>
        <taxon>Bacteria</taxon>
        <taxon>Pseudomonadati</taxon>
        <taxon>Atribacterota</taxon>
        <taxon>Atribacteria</taxon>
        <taxon>Atribacterales</taxon>
        <taxon>Atribacteraceae</taxon>
        <taxon>Atribacter</taxon>
    </lineage>
</organism>
<accession>A0A7T1ANB7</accession>
<dbReference type="KEGG" id="alam:RT761_02308"/>
<evidence type="ECO:0000313" key="2">
    <source>
        <dbReference type="Proteomes" id="UP000594463"/>
    </source>
</evidence>
<dbReference type="Proteomes" id="UP000594463">
    <property type="component" value="Chromosome"/>
</dbReference>
<sequence length="235" mass="28243">MDNDGSFFFKESFWNTNRINLNSWFDRNAPHLGELYKAALIIFYNEDFPGRIVFISHAVREILNRMPTIIIGPKKNNKRFEYKDRLKHLLKMWENSGFSINTIRQESLVDESELSHSDNINIPIELFREISMLLSDFLKINVTQLDLIQKLFETIFSNYKNNNKFLYPLVKLWKEIHDNYFMKYAHLENNPKQFNEKELKDNFTIFENLLFSLTFVNKFFEKLEDLDEILEDTNT</sequence>
<evidence type="ECO:0000313" key="1">
    <source>
        <dbReference type="EMBL" id="QPM69080.1"/>
    </source>
</evidence>
<dbReference type="RefSeq" id="WP_218111563.1">
    <property type="nucleotide sequence ID" value="NZ_CP065383.1"/>
</dbReference>
<dbReference type="EMBL" id="CP065383">
    <property type="protein sequence ID" value="QPM69080.1"/>
    <property type="molecule type" value="Genomic_DNA"/>
</dbReference>
<gene>
    <name evidence="1" type="ORF">RT761_02308</name>
</gene>
<protein>
    <submittedName>
        <fullName evidence="1">Uncharacterized protein</fullName>
    </submittedName>
</protein>
<proteinExistence type="predicted"/>
<name>A0A7T1ANB7_ATRLM</name>